<feature type="region of interest" description="Disordered" evidence="1">
    <location>
        <begin position="172"/>
        <end position="195"/>
    </location>
</feature>
<dbReference type="GO" id="GO:0004672">
    <property type="term" value="F:protein kinase activity"/>
    <property type="evidence" value="ECO:0007669"/>
    <property type="project" value="InterPro"/>
</dbReference>
<sequence>MNPALKVLDDALKNRPIPSSFDAVKGAPEAERSSVVNENIPNITATDRATILTAWKNAVQGAGPAQGATGPGYYDAYLKIKIDEGVQRAIDRIQQSSRSERDLAQRYLPPGHINERLLFGLDGDQSSIPAVPESIKNAFKKPKKKEETDVQPQMIELLELFTQGMRDRKVHDTHRENFPSDPTSKPDATVTDEDSDPRLWSTHWITFEFKTSITGSDADEGRGQIINRLCHILNHQPGRRIAFGVLADLNSTMRIWNKSIFTDGGISLYLLLRSSPHRLGLRDQTIHPLPSTMSPFKAIGFIRQPSKPDRPYVLLGEDSNDKSNVVIKLYPPAIAGEARSEDAALQALKTVGQFPTLRHEAAKIHYLGQEFLALVTEPYGVTICSAWAKLDDTLKPQKLTEWTNALYQQLDLAHKAGWYHCDISHKNIIVHNSHPMIIDWGGALKIKNNNPRGLNPATYTRLTCSPMLHHAFLEGNDYCFSALDDFIALLFSMVQVVTGKLPWRRILGRNVVHLKLALICSNPNWDFHLRHQDHKIQQSLSDFRQVLIDRELSGDSTRKTVGQLLQNWRETPQEQQE</sequence>
<reference evidence="3 4" key="1">
    <citation type="journal article" date="2018" name="Genome Biol. Evol.">
        <title>Multiple Roots of Fruiting Body Formation in Amoebozoa.</title>
        <authorList>
            <person name="Hillmann F."/>
            <person name="Forbes G."/>
            <person name="Novohradska S."/>
            <person name="Ferling I."/>
            <person name="Riege K."/>
            <person name="Groth M."/>
            <person name="Westermann M."/>
            <person name="Marz M."/>
            <person name="Spaller T."/>
            <person name="Winckler T."/>
            <person name="Schaap P."/>
            <person name="Glockner G."/>
        </authorList>
    </citation>
    <scope>NUCLEOTIDE SEQUENCE [LARGE SCALE GENOMIC DNA]</scope>
    <source>
        <strain evidence="3 4">Jena</strain>
    </source>
</reference>
<dbReference type="AlphaFoldDB" id="A0A2P6NH14"/>
<feature type="domain" description="Protein kinase" evidence="2">
    <location>
        <begin position="373"/>
        <end position="565"/>
    </location>
</feature>
<protein>
    <recommendedName>
        <fullName evidence="2">Protein kinase domain-containing protein</fullName>
    </recommendedName>
</protein>
<comment type="caution">
    <text evidence="3">The sequence shown here is derived from an EMBL/GenBank/DDBJ whole genome shotgun (WGS) entry which is preliminary data.</text>
</comment>
<dbReference type="Proteomes" id="UP000241769">
    <property type="component" value="Unassembled WGS sequence"/>
</dbReference>
<keyword evidence="4" id="KW-1185">Reference proteome</keyword>
<evidence type="ECO:0000313" key="4">
    <source>
        <dbReference type="Proteomes" id="UP000241769"/>
    </source>
</evidence>
<evidence type="ECO:0000259" key="2">
    <source>
        <dbReference type="Pfam" id="PF00069"/>
    </source>
</evidence>
<dbReference type="SUPFAM" id="SSF56112">
    <property type="entry name" value="Protein kinase-like (PK-like)"/>
    <property type="match status" value="1"/>
</dbReference>
<evidence type="ECO:0000256" key="1">
    <source>
        <dbReference type="SAM" id="MobiDB-lite"/>
    </source>
</evidence>
<dbReference type="InterPro" id="IPR011009">
    <property type="entry name" value="Kinase-like_dom_sf"/>
</dbReference>
<dbReference type="OrthoDB" id="5979581at2759"/>
<accession>A0A2P6NH14</accession>
<evidence type="ECO:0000313" key="3">
    <source>
        <dbReference type="EMBL" id="PRP83248.1"/>
    </source>
</evidence>
<dbReference type="Gene3D" id="1.10.510.10">
    <property type="entry name" value="Transferase(Phosphotransferase) domain 1"/>
    <property type="match status" value="1"/>
</dbReference>
<dbReference type="InParanoid" id="A0A2P6NH14"/>
<dbReference type="Pfam" id="PF00069">
    <property type="entry name" value="Pkinase"/>
    <property type="match status" value="1"/>
</dbReference>
<proteinExistence type="predicted"/>
<organism evidence="3 4">
    <name type="scientific">Planoprotostelium fungivorum</name>
    <dbReference type="NCBI Taxonomy" id="1890364"/>
    <lineage>
        <taxon>Eukaryota</taxon>
        <taxon>Amoebozoa</taxon>
        <taxon>Evosea</taxon>
        <taxon>Variosea</taxon>
        <taxon>Cavosteliida</taxon>
        <taxon>Cavosteliaceae</taxon>
        <taxon>Planoprotostelium</taxon>
    </lineage>
</organism>
<dbReference type="InterPro" id="IPR000719">
    <property type="entry name" value="Prot_kinase_dom"/>
</dbReference>
<dbReference type="GO" id="GO:0005524">
    <property type="term" value="F:ATP binding"/>
    <property type="evidence" value="ECO:0007669"/>
    <property type="project" value="InterPro"/>
</dbReference>
<name>A0A2P6NH14_9EUKA</name>
<gene>
    <name evidence="3" type="ORF">PROFUN_09460</name>
</gene>
<dbReference type="EMBL" id="MDYQ01000086">
    <property type="protein sequence ID" value="PRP83248.1"/>
    <property type="molecule type" value="Genomic_DNA"/>
</dbReference>